<feature type="compositionally biased region" description="Pro residues" evidence="1">
    <location>
        <begin position="23"/>
        <end position="33"/>
    </location>
</feature>
<evidence type="ECO:0000313" key="4">
    <source>
        <dbReference type="Proteomes" id="UP000186559"/>
    </source>
</evidence>
<feature type="signal peptide" evidence="2">
    <location>
        <begin position="1"/>
        <end position="21"/>
    </location>
</feature>
<evidence type="ECO:0000256" key="1">
    <source>
        <dbReference type="SAM" id="MobiDB-lite"/>
    </source>
</evidence>
<evidence type="ECO:0008006" key="5">
    <source>
        <dbReference type="Google" id="ProtNLM"/>
    </source>
</evidence>
<evidence type="ECO:0000256" key="2">
    <source>
        <dbReference type="SAM" id="SignalP"/>
    </source>
</evidence>
<dbReference type="KEGG" id="tpro:Ga0080559_TMP1712"/>
<dbReference type="Proteomes" id="UP000186559">
    <property type="component" value="Chromosome"/>
</dbReference>
<keyword evidence="4" id="KW-1185">Reference proteome</keyword>
<dbReference type="PROSITE" id="PS51257">
    <property type="entry name" value="PROKAR_LIPOPROTEIN"/>
    <property type="match status" value="1"/>
</dbReference>
<name>A0A1U7D330_9RHOB</name>
<accession>A0A1U7D330</accession>
<dbReference type="EMBL" id="CP014796">
    <property type="protein sequence ID" value="APX22508.1"/>
    <property type="molecule type" value="Genomic_DNA"/>
</dbReference>
<dbReference type="RefSeq" id="WP_076622831.1">
    <property type="nucleotide sequence ID" value="NZ_BMEW01000004.1"/>
</dbReference>
<protein>
    <recommendedName>
        <fullName evidence="5">Argininosuccinate lyase</fullName>
    </recommendedName>
</protein>
<evidence type="ECO:0000313" key="3">
    <source>
        <dbReference type="EMBL" id="APX22508.1"/>
    </source>
</evidence>
<keyword evidence="2" id="KW-0732">Signal</keyword>
<sequence length="49" mass="4943" precursor="true">MTRRLAAFAFFALVAACGADGDPVPPKPDPAPEPGLTITGSAEMGIASR</sequence>
<feature type="chain" id="PRO_5010546617" description="Argininosuccinate lyase" evidence="2">
    <location>
        <begin position="22"/>
        <end position="49"/>
    </location>
</feature>
<dbReference type="AlphaFoldDB" id="A0A1U7D330"/>
<gene>
    <name evidence="3" type="ORF">Ga0080559_TMP1712</name>
</gene>
<organism evidence="3 4">
    <name type="scientific">Salipiger profundus</name>
    <dbReference type="NCBI Taxonomy" id="1229727"/>
    <lineage>
        <taxon>Bacteria</taxon>
        <taxon>Pseudomonadati</taxon>
        <taxon>Pseudomonadota</taxon>
        <taxon>Alphaproteobacteria</taxon>
        <taxon>Rhodobacterales</taxon>
        <taxon>Roseobacteraceae</taxon>
        <taxon>Salipiger</taxon>
    </lineage>
</organism>
<proteinExistence type="predicted"/>
<feature type="region of interest" description="Disordered" evidence="1">
    <location>
        <begin position="20"/>
        <end position="49"/>
    </location>
</feature>
<reference evidence="3 4" key="1">
    <citation type="submission" date="2016-03" db="EMBL/GenBank/DDBJ databases">
        <title>Deep-sea bacteria in the southern Pacific.</title>
        <authorList>
            <person name="Tang K."/>
        </authorList>
    </citation>
    <scope>NUCLEOTIDE SEQUENCE [LARGE SCALE GENOMIC DNA]</scope>
    <source>
        <strain evidence="3 4">JLT2016</strain>
    </source>
</reference>